<keyword evidence="7 10" id="KW-0675">Receptor</keyword>
<evidence type="ECO:0000256" key="7">
    <source>
        <dbReference type="ARBA" id="ARBA00023170"/>
    </source>
</evidence>
<dbReference type="Gene3D" id="1.20.1070.10">
    <property type="entry name" value="Rhodopsin 7-helix transmembrane proteins"/>
    <property type="match status" value="1"/>
</dbReference>
<dbReference type="PROSITE" id="PS00237">
    <property type="entry name" value="G_PROTEIN_RECEP_F1_1"/>
    <property type="match status" value="1"/>
</dbReference>
<dbReference type="PANTHER" id="PTHR24246:SF27">
    <property type="entry name" value="ADENOSINE RECEPTOR, ISOFORM A"/>
    <property type="match status" value="1"/>
</dbReference>
<keyword evidence="14" id="KW-1185">Reference proteome</keyword>
<dbReference type="InterPro" id="IPR017452">
    <property type="entry name" value="GPCR_Rhodpsn_7TM"/>
</dbReference>
<dbReference type="HOGENOM" id="CLU_009579_29_8_1"/>
<keyword evidence="4 11" id="KW-1133">Transmembrane helix</keyword>
<evidence type="ECO:0000256" key="4">
    <source>
        <dbReference type="ARBA" id="ARBA00022989"/>
    </source>
</evidence>
<keyword evidence="2" id="KW-1003">Cell membrane</keyword>
<evidence type="ECO:0000256" key="9">
    <source>
        <dbReference type="ARBA" id="ARBA00023224"/>
    </source>
</evidence>
<evidence type="ECO:0000256" key="11">
    <source>
        <dbReference type="SAM" id="Phobius"/>
    </source>
</evidence>
<dbReference type="InterPro" id="IPR000276">
    <property type="entry name" value="GPCR_Rhodpsn"/>
</dbReference>
<dbReference type="Proteomes" id="UP000008144">
    <property type="component" value="Chromosome 10"/>
</dbReference>
<feature type="transmembrane region" description="Helical" evidence="11">
    <location>
        <begin position="71"/>
        <end position="97"/>
    </location>
</feature>
<dbReference type="PROSITE" id="PS50262">
    <property type="entry name" value="G_PROTEIN_RECEP_F1_2"/>
    <property type="match status" value="1"/>
</dbReference>
<evidence type="ECO:0000259" key="12">
    <source>
        <dbReference type="PROSITE" id="PS50262"/>
    </source>
</evidence>
<keyword evidence="6 11" id="KW-0472">Membrane</keyword>
<organism evidence="13 14">
    <name type="scientific">Ciona intestinalis</name>
    <name type="common">Transparent sea squirt</name>
    <name type="synonym">Ascidia intestinalis</name>
    <dbReference type="NCBI Taxonomy" id="7719"/>
    <lineage>
        <taxon>Eukaryota</taxon>
        <taxon>Metazoa</taxon>
        <taxon>Chordata</taxon>
        <taxon>Tunicata</taxon>
        <taxon>Ascidiacea</taxon>
        <taxon>Phlebobranchia</taxon>
        <taxon>Cionidae</taxon>
        <taxon>Ciona</taxon>
    </lineage>
</organism>
<keyword evidence="8" id="KW-0325">Glycoprotein</keyword>
<reference evidence="14" key="1">
    <citation type="journal article" date="2002" name="Science">
        <title>The draft genome of Ciona intestinalis: insights into chordate and vertebrate origins.</title>
        <authorList>
            <person name="Dehal P."/>
            <person name="Satou Y."/>
            <person name="Campbell R.K."/>
            <person name="Chapman J."/>
            <person name="Degnan B."/>
            <person name="De Tomaso A."/>
            <person name="Davidson B."/>
            <person name="Di Gregorio A."/>
            <person name="Gelpke M."/>
            <person name="Goodstein D.M."/>
            <person name="Harafuji N."/>
            <person name="Hastings K.E."/>
            <person name="Ho I."/>
            <person name="Hotta K."/>
            <person name="Huang W."/>
            <person name="Kawashima T."/>
            <person name="Lemaire P."/>
            <person name="Martinez D."/>
            <person name="Meinertzhagen I.A."/>
            <person name="Necula S."/>
            <person name="Nonaka M."/>
            <person name="Putnam N."/>
            <person name="Rash S."/>
            <person name="Saiga H."/>
            <person name="Satake M."/>
            <person name="Terry A."/>
            <person name="Yamada L."/>
            <person name="Wang H.G."/>
            <person name="Awazu S."/>
            <person name="Azumi K."/>
            <person name="Boore J."/>
            <person name="Branno M."/>
            <person name="Chin-Bow S."/>
            <person name="DeSantis R."/>
            <person name="Doyle S."/>
            <person name="Francino P."/>
            <person name="Keys D.N."/>
            <person name="Haga S."/>
            <person name="Hayashi H."/>
            <person name="Hino K."/>
            <person name="Imai K.S."/>
            <person name="Inaba K."/>
            <person name="Kano S."/>
            <person name="Kobayashi K."/>
            <person name="Kobayashi M."/>
            <person name="Lee B.I."/>
            <person name="Makabe K.W."/>
            <person name="Manohar C."/>
            <person name="Matassi G."/>
            <person name="Medina M."/>
            <person name="Mochizuki Y."/>
            <person name="Mount S."/>
            <person name="Morishita T."/>
            <person name="Miura S."/>
            <person name="Nakayama A."/>
            <person name="Nishizaka S."/>
            <person name="Nomoto H."/>
            <person name="Ohta F."/>
            <person name="Oishi K."/>
            <person name="Rigoutsos I."/>
            <person name="Sano M."/>
            <person name="Sasaki A."/>
            <person name="Sasakura Y."/>
            <person name="Shoguchi E."/>
            <person name="Shin-i T."/>
            <person name="Spagnuolo A."/>
            <person name="Stainier D."/>
            <person name="Suzuki M.M."/>
            <person name="Tassy O."/>
            <person name="Takatori N."/>
            <person name="Tokuoka M."/>
            <person name="Yagi K."/>
            <person name="Yoshizaki F."/>
            <person name="Wada S."/>
            <person name="Zhang C."/>
            <person name="Hyatt P.D."/>
            <person name="Larimer F."/>
            <person name="Detter C."/>
            <person name="Doggett N."/>
            <person name="Glavina T."/>
            <person name="Hawkins T."/>
            <person name="Richardson P."/>
            <person name="Lucas S."/>
            <person name="Kohara Y."/>
            <person name="Levine M."/>
            <person name="Satoh N."/>
            <person name="Rokhsar D.S."/>
        </authorList>
    </citation>
    <scope>NUCLEOTIDE SEQUENCE [LARGE SCALE GENOMIC DNA]</scope>
</reference>
<evidence type="ECO:0000313" key="14">
    <source>
        <dbReference type="Proteomes" id="UP000008144"/>
    </source>
</evidence>
<keyword evidence="9 10" id="KW-0807">Transducer</keyword>
<comment type="subcellular location">
    <subcellularLocation>
        <location evidence="1">Cell membrane</location>
        <topology evidence="1">Multi-pass membrane protein</topology>
    </subcellularLocation>
</comment>
<name>F6Y805_CIOIN</name>
<dbReference type="Pfam" id="PF00001">
    <property type="entry name" value="7tm_1"/>
    <property type="match status" value="1"/>
</dbReference>
<evidence type="ECO:0000256" key="2">
    <source>
        <dbReference type="ARBA" id="ARBA00022475"/>
    </source>
</evidence>
<reference evidence="13" key="3">
    <citation type="submission" date="2025-08" db="UniProtKB">
        <authorList>
            <consortium name="Ensembl"/>
        </authorList>
    </citation>
    <scope>IDENTIFICATION</scope>
</reference>
<evidence type="ECO:0000256" key="1">
    <source>
        <dbReference type="ARBA" id="ARBA00004651"/>
    </source>
</evidence>
<keyword evidence="5 10" id="KW-0297">G-protein coupled receptor</keyword>
<proteinExistence type="inferred from homology"/>
<keyword evidence="3 10" id="KW-0812">Transmembrane</keyword>
<feature type="transmembrane region" description="Helical" evidence="11">
    <location>
        <begin position="33"/>
        <end position="59"/>
    </location>
</feature>
<dbReference type="GO" id="GO:0005886">
    <property type="term" value="C:plasma membrane"/>
    <property type="evidence" value="ECO:0000318"/>
    <property type="project" value="GO_Central"/>
</dbReference>
<evidence type="ECO:0000256" key="6">
    <source>
        <dbReference type="ARBA" id="ARBA00023136"/>
    </source>
</evidence>
<feature type="transmembrane region" description="Helical" evidence="11">
    <location>
        <begin position="166"/>
        <end position="184"/>
    </location>
</feature>
<dbReference type="InParanoid" id="F6Y805"/>
<dbReference type="PRINTS" id="PR00237">
    <property type="entry name" value="GPCRRHODOPSN"/>
</dbReference>
<dbReference type="GO" id="GO:0001609">
    <property type="term" value="F:G protein-coupled adenosine receptor activity"/>
    <property type="evidence" value="ECO:0000318"/>
    <property type="project" value="GO_Central"/>
</dbReference>
<dbReference type="EMBL" id="EAAA01000465">
    <property type="status" value="NOT_ANNOTATED_CDS"/>
    <property type="molecule type" value="Genomic_DNA"/>
</dbReference>
<evidence type="ECO:0000256" key="8">
    <source>
        <dbReference type="ARBA" id="ARBA00023180"/>
    </source>
</evidence>
<dbReference type="GO" id="GO:0007186">
    <property type="term" value="P:G protein-coupled receptor signaling pathway"/>
    <property type="evidence" value="ECO:0000318"/>
    <property type="project" value="GO_Central"/>
</dbReference>
<reference evidence="13" key="4">
    <citation type="submission" date="2025-09" db="UniProtKB">
        <authorList>
            <consortium name="Ensembl"/>
        </authorList>
    </citation>
    <scope>IDENTIFICATION</scope>
</reference>
<dbReference type="SUPFAM" id="SSF81321">
    <property type="entry name" value="Family A G protein-coupled receptor-like"/>
    <property type="match status" value="1"/>
</dbReference>
<dbReference type="Ensembl" id="ENSCINT00000026999.2">
    <property type="protein sequence ID" value="ENSCINP00000026753.2"/>
    <property type="gene ID" value="ENSCING00000014908.2"/>
</dbReference>
<feature type="transmembrane region" description="Helical" evidence="11">
    <location>
        <begin position="117"/>
        <end position="145"/>
    </location>
</feature>
<feature type="domain" description="G-protein coupled receptors family 1 profile" evidence="12">
    <location>
        <begin position="50"/>
        <end position="203"/>
    </location>
</feature>
<protein>
    <recommendedName>
        <fullName evidence="12">G-protein coupled receptors family 1 profile domain-containing protein</fullName>
    </recommendedName>
</protein>
<evidence type="ECO:0000256" key="10">
    <source>
        <dbReference type="RuleBase" id="RU000688"/>
    </source>
</evidence>
<evidence type="ECO:0000256" key="3">
    <source>
        <dbReference type="ARBA" id="ARBA00022692"/>
    </source>
</evidence>
<evidence type="ECO:0000256" key="5">
    <source>
        <dbReference type="ARBA" id="ARBA00023040"/>
    </source>
</evidence>
<dbReference type="AlphaFoldDB" id="F6Y805"/>
<evidence type="ECO:0000313" key="13">
    <source>
        <dbReference type="Ensembl" id="ENSCINP00000026753.2"/>
    </source>
</evidence>
<accession>F6Y805</accession>
<dbReference type="PANTHER" id="PTHR24246">
    <property type="entry name" value="OLFACTORY RECEPTOR AND ADENOSINE RECEPTOR"/>
    <property type="match status" value="1"/>
</dbReference>
<sequence length="203" mass="22048">MDEMLNETLNLTSNSSIINNISTSGDVFDDSEVLAYIAAEIIIAVFALFSNLFVFIAIIRFKNLQTPTFCLLASLSVADISVALLAIPSAIVLRIGLGLQISGQTTDTDHPVHQGTVCFPLCLAMVAFQLFATQVSIWGLLLIAIDRFVAIHFHLRYRAYITLYRVKVGIVVSWLGGSVIALGWESAVGASAENLHAVKRCAF</sequence>
<reference evidence="13" key="2">
    <citation type="journal article" date="2008" name="Genome Biol.">
        <title>Improved genome assembly and evidence-based global gene model set for the chordate Ciona intestinalis: new insight into intron and operon populations.</title>
        <authorList>
            <person name="Satou Y."/>
            <person name="Mineta K."/>
            <person name="Ogasawara M."/>
            <person name="Sasakura Y."/>
            <person name="Shoguchi E."/>
            <person name="Ueno K."/>
            <person name="Yamada L."/>
            <person name="Matsumoto J."/>
            <person name="Wasserscheid J."/>
            <person name="Dewar K."/>
            <person name="Wiley G.B."/>
            <person name="Macmil S.L."/>
            <person name="Roe B.A."/>
            <person name="Zeller R.W."/>
            <person name="Hastings K.E."/>
            <person name="Lemaire P."/>
            <person name="Lindquist E."/>
            <person name="Endo T."/>
            <person name="Hotta K."/>
            <person name="Inaba K."/>
        </authorList>
    </citation>
    <scope>NUCLEOTIDE SEQUENCE [LARGE SCALE GENOMIC DNA]</scope>
    <source>
        <strain evidence="13">wild type</strain>
    </source>
</reference>
<comment type="similarity">
    <text evidence="10">Belongs to the G-protein coupled receptor 1 family.</text>
</comment>
<dbReference type="GeneTree" id="ENSGT00940000154484"/>